<dbReference type="EMBL" id="JAAGNZ010000001">
    <property type="protein sequence ID" value="NEU66620.1"/>
    <property type="molecule type" value="Genomic_DNA"/>
</dbReference>
<evidence type="ECO:0000259" key="1">
    <source>
        <dbReference type="Pfam" id="PF04389"/>
    </source>
</evidence>
<dbReference type="AlphaFoldDB" id="A0A6M0IEA1"/>
<accession>A0A6M0IEA1</accession>
<reference evidence="2 3" key="1">
    <citation type="submission" date="2020-02" db="EMBL/GenBank/DDBJ databases">
        <title>Draft genome sequence of two Spirosoma agri KCTC 52727 and Spirosoma terrae KCTC 52035.</title>
        <authorList>
            <person name="Rojas J."/>
            <person name="Ambika Manirajan B."/>
            <person name="Ratering S."/>
            <person name="Suarez C."/>
            <person name="Schnell S."/>
        </authorList>
    </citation>
    <scope>NUCLEOTIDE SEQUENCE [LARGE SCALE GENOMIC DNA]</scope>
    <source>
        <strain evidence="2 3">KCTC 52727</strain>
    </source>
</reference>
<dbReference type="Proteomes" id="UP000477386">
    <property type="component" value="Unassembled WGS sequence"/>
</dbReference>
<sequence>MYDTDKDPNQYFYRSDHFNFARFGIPVLFFFDGHHPDYHRPSDTADKIDYAVLKKRATLVFQTAWTLVNSTF</sequence>
<protein>
    <submittedName>
        <fullName evidence="2">M28 family peptidase</fullName>
    </submittedName>
</protein>
<keyword evidence="3" id="KW-1185">Reference proteome</keyword>
<dbReference type="Gene3D" id="3.40.630.10">
    <property type="entry name" value="Zn peptidases"/>
    <property type="match status" value="1"/>
</dbReference>
<dbReference type="SUPFAM" id="SSF53187">
    <property type="entry name" value="Zn-dependent exopeptidases"/>
    <property type="match status" value="1"/>
</dbReference>
<dbReference type="Pfam" id="PF04389">
    <property type="entry name" value="Peptidase_M28"/>
    <property type="match status" value="1"/>
</dbReference>
<evidence type="ECO:0000313" key="3">
    <source>
        <dbReference type="Proteomes" id="UP000477386"/>
    </source>
</evidence>
<organism evidence="2 3">
    <name type="scientific">Spirosoma agri</name>
    <dbReference type="NCBI Taxonomy" id="1987381"/>
    <lineage>
        <taxon>Bacteria</taxon>
        <taxon>Pseudomonadati</taxon>
        <taxon>Bacteroidota</taxon>
        <taxon>Cytophagia</taxon>
        <taxon>Cytophagales</taxon>
        <taxon>Cytophagaceae</taxon>
        <taxon>Spirosoma</taxon>
    </lineage>
</organism>
<name>A0A6M0IEA1_9BACT</name>
<dbReference type="InterPro" id="IPR007484">
    <property type="entry name" value="Peptidase_M28"/>
</dbReference>
<evidence type="ECO:0000313" key="2">
    <source>
        <dbReference type="EMBL" id="NEU66620.1"/>
    </source>
</evidence>
<feature type="domain" description="Peptidase M28" evidence="1">
    <location>
        <begin position="9"/>
        <end position="62"/>
    </location>
</feature>
<proteinExistence type="predicted"/>
<gene>
    <name evidence="2" type="ORF">GK091_06990</name>
</gene>
<comment type="caution">
    <text evidence="2">The sequence shown here is derived from an EMBL/GenBank/DDBJ whole genome shotgun (WGS) entry which is preliminary data.</text>
</comment>